<dbReference type="Proteomes" id="UP000009168">
    <property type="component" value="Unassembled WGS sequence"/>
</dbReference>
<protein>
    <recommendedName>
        <fullName evidence="4">Armadillo-type fold</fullName>
    </recommendedName>
</protein>
<dbReference type="InterPro" id="IPR011989">
    <property type="entry name" value="ARM-like"/>
</dbReference>
<dbReference type="EMBL" id="GG662588">
    <property type="protein sequence ID" value="EAR84748.3"/>
    <property type="molecule type" value="Genomic_DNA"/>
</dbReference>
<evidence type="ECO:0000313" key="3">
    <source>
        <dbReference type="Proteomes" id="UP000009168"/>
    </source>
</evidence>
<sequence length="540" mass="63502">MYINSPNMEGNNQQEKQDDIEKRKISEFKEKAQEKKRTDSRNEQLNYHRKRMIQPVQIRQLSQEDFKFDEQFDDENVDYINQKIQEFKLKIVNPQSEEELWKALLIFETMSKKISSVNIKLTLSKDLNFVRQLLQQTQSPNISDECKLGTLQMLSEITESFKNLNDISPLADQFAFEQYLRVYRQAKTEKTFTTVLQAISQLTMDNIKSSEYFIHHGFYPEFLATFEKLMTVNSQLYLESIKDLCIILHGLSRQQHPFDYNHEKLGIVFQYLIQTNDCDIHFDLSSAIDNIVRSYLNKNNFEWVANKFQELYNLGLMNVVIKLINQENVWIPVKGNKILSAISHIKNDKIRHDFMIQIHESGVFDQILKSIKHSQIQVVLKYHLFLTLKNLVDGGCIFPEKYNYLISNLLDPLVIEKKQLQQQVIEVIWLVFQKEKNKDFKIEITIQLIEILCSILQDETDTDLLKKGLDIFDRVMSMSAQDANQKKHIKWLQRLGFNQIIHSLQQNKNEEICKKAVAVVSYLDSDEGSDSDDMKDESLD</sequence>
<feature type="region of interest" description="Disordered" evidence="1">
    <location>
        <begin position="1"/>
        <end position="23"/>
    </location>
</feature>
<accession>Q22HF3</accession>
<dbReference type="HOGENOM" id="CLU_513409_0_0_1"/>
<feature type="compositionally biased region" description="Polar residues" evidence="1">
    <location>
        <begin position="1"/>
        <end position="14"/>
    </location>
</feature>
<feature type="region of interest" description="Disordered" evidence="1">
    <location>
        <begin position="29"/>
        <end position="48"/>
    </location>
</feature>
<proteinExistence type="predicted"/>
<organism evidence="2 3">
    <name type="scientific">Tetrahymena thermophila (strain SB210)</name>
    <dbReference type="NCBI Taxonomy" id="312017"/>
    <lineage>
        <taxon>Eukaryota</taxon>
        <taxon>Sar</taxon>
        <taxon>Alveolata</taxon>
        <taxon>Ciliophora</taxon>
        <taxon>Intramacronucleata</taxon>
        <taxon>Oligohymenophorea</taxon>
        <taxon>Hymenostomatida</taxon>
        <taxon>Tetrahymenina</taxon>
        <taxon>Tetrahymenidae</taxon>
        <taxon>Tetrahymena</taxon>
    </lineage>
</organism>
<dbReference type="InterPro" id="IPR016024">
    <property type="entry name" value="ARM-type_fold"/>
</dbReference>
<dbReference type="SUPFAM" id="SSF48371">
    <property type="entry name" value="ARM repeat"/>
    <property type="match status" value="1"/>
</dbReference>
<dbReference type="GeneID" id="7832829"/>
<feature type="compositionally biased region" description="Basic and acidic residues" evidence="1">
    <location>
        <begin position="29"/>
        <end position="42"/>
    </location>
</feature>
<dbReference type="RefSeq" id="XP_001032411.3">
    <property type="nucleotide sequence ID" value="XM_001032411.3"/>
</dbReference>
<reference evidence="3" key="1">
    <citation type="journal article" date="2006" name="PLoS Biol.">
        <title>Macronuclear genome sequence of the ciliate Tetrahymena thermophila, a model eukaryote.</title>
        <authorList>
            <person name="Eisen J.A."/>
            <person name="Coyne R.S."/>
            <person name="Wu M."/>
            <person name="Wu D."/>
            <person name="Thiagarajan M."/>
            <person name="Wortman J.R."/>
            <person name="Badger J.H."/>
            <person name="Ren Q."/>
            <person name="Amedeo P."/>
            <person name="Jones K.M."/>
            <person name="Tallon L.J."/>
            <person name="Delcher A.L."/>
            <person name="Salzberg S.L."/>
            <person name="Silva J.C."/>
            <person name="Haas B.J."/>
            <person name="Majoros W.H."/>
            <person name="Farzad M."/>
            <person name="Carlton J.M."/>
            <person name="Smith R.K. Jr."/>
            <person name="Garg J."/>
            <person name="Pearlman R.E."/>
            <person name="Karrer K.M."/>
            <person name="Sun L."/>
            <person name="Manning G."/>
            <person name="Elde N.C."/>
            <person name="Turkewitz A.P."/>
            <person name="Asai D.J."/>
            <person name="Wilkes D.E."/>
            <person name="Wang Y."/>
            <person name="Cai H."/>
            <person name="Collins K."/>
            <person name="Stewart B.A."/>
            <person name="Lee S.R."/>
            <person name="Wilamowska K."/>
            <person name="Weinberg Z."/>
            <person name="Ruzzo W.L."/>
            <person name="Wloga D."/>
            <person name="Gaertig J."/>
            <person name="Frankel J."/>
            <person name="Tsao C.-C."/>
            <person name="Gorovsky M.A."/>
            <person name="Keeling P.J."/>
            <person name="Waller R.F."/>
            <person name="Patron N.J."/>
            <person name="Cherry J.M."/>
            <person name="Stover N.A."/>
            <person name="Krieger C.J."/>
            <person name="del Toro C."/>
            <person name="Ryder H.F."/>
            <person name="Williamson S.C."/>
            <person name="Barbeau R.A."/>
            <person name="Hamilton E.P."/>
            <person name="Orias E."/>
        </authorList>
    </citation>
    <scope>NUCLEOTIDE SEQUENCE [LARGE SCALE GENOMIC DNA]</scope>
    <source>
        <strain evidence="3">SB210</strain>
    </source>
</reference>
<gene>
    <name evidence="2" type="ORF">TTHERM_00637500</name>
</gene>
<evidence type="ECO:0000256" key="1">
    <source>
        <dbReference type="SAM" id="MobiDB-lite"/>
    </source>
</evidence>
<dbReference type="InParanoid" id="Q22HF3"/>
<dbReference type="AlphaFoldDB" id="Q22HF3"/>
<keyword evidence="3" id="KW-1185">Reference proteome</keyword>
<dbReference type="KEGG" id="tet:TTHERM_00637500"/>
<evidence type="ECO:0000313" key="2">
    <source>
        <dbReference type="EMBL" id="EAR84748.3"/>
    </source>
</evidence>
<name>Q22HF3_TETTS</name>
<dbReference type="Gene3D" id="1.25.10.10">
    <property type="entry name" value="Leucine-rich Repeat Variant"/>
    <property type="match status" value="1"/>
</dbReference>
<evidence type="ECO:0008006" key="4">
    <source>
        <dbReference type="Google" id="ProtNLM"/>
    </source>
</evidence>